<dbReference type="Gramene" id="PHT68905">
    <property type="protein sequence ID" value="PHT68905"/>
    <property type="gene ID" value="T459_28392"/>
</dbReference>
<keyword evidence="3" id="KW-1185">Reference proteome</keyword>
<dbReference type="PANTHER" id="PTHR44191">
    <property type="entry name" value="TRANSCRIPTION FACTOR KUA1"/>
    <property type="match status" value="1"/>
</dbReference>
<dbReference type="STRING" id="4072.A0A2G2YGR0"/>
<evidence type="ECO:0000313" key="3">
    <source>
        <dbReference type="Proteomes" id="UP000222542"/>
    </source>
</evidence>
<proteinExistence type="predicted"/>
<dbReference type="GO" id="GO:0009751">
    <property type="term" value="P:response to salicylic acid"/>
    <property type="evidence" value="ECO:0000318"/>
    <property type="project" value="GO_Central"/>
</dbReference>
<protein>
    <submittedName>
        <fullName evidence="2">Uncharacterized protein</fullName>
    </submittedName>
</protein>
<dbReference type="EMBL" id="AYRZ02000011">
    <property type="protein sequence ID" value="PHT68905.1"/>
    <property type="molecule type" value="Genomic_DNA"/>
</dbReference>
<dbReference type="GO" id="GO:0003677">
    <property type="term" value="F:DNA binding"/>
    <property type="evidence" value="ECO:0007669"/>
    <property type="project" value="UniProtKB-KW"/>
</dbReference>
<dbReference type="PANTHER" id="PTHR44191:SF17">
    <property type="entry name" value="I-BOX BINDING FACTOR"/>
    <property type="match status" value="1"/>
</dbReference>
<evidence type="ECO:0000313" key="2">
    <source>
        <dbReference type="EMBL" id="PHT68905.1"/>
    </source>
</evidence>
<dbReference type="AlphaFoldDB" id="A0A2G2YGR0"/>
<gene>
    <name evidence="2" type="ORF">T459_28392</name>
</gene>
<organism evidence="2 3">
    <name type="scientific">Capsicum annuum</name>
    <name type="common">Capsicum pepper</name>
    <dbReference type="NCBI Taxonomy" id="4072"/>
    <lineage>
        <taxon>Eukaryota</taxon>
        <taxon>Viridiplantae</taxon>
        <taxon>Streptophyta</taxon>
        <taxon>Embryophyta</taxon>
        <taxon>Tracheophyta</taxon>
        <taxon>Spermatophyta</taxon>
        <taxon>Magnoliopsida</taxon>
        <taxon>eudicotyledons</taxon>
        <taxon>Gunneridae</taxon>
        <taxon>Pentapetalae</taxon>
        <taxon>asterids</taxon>
        <taxon>lamiids</taxon>
        <taxon>Solanales</taxon>
        <taxon>Solanaceae</taxon>
        <taxon>Solanoideae</taxon>
        <taxon>Capsiceae</taxon>
        <taxon>Capsicum</taxon>
    </lineage>
</organism>
<reference evidence="2 3" key="1">
    <citation type="journal article" date="2014" name="Nat. Genet.">
        <title>Genome sequence of the hot pepper provides insights into the evolution of pungency in Capsicum species.</title>
        <authorList>
            <person name="Kim S."/>
            <person name="Park M."/>
            <person name="Yeom S.I."/>
            <person name="Kim Y.M."/>
            <person name="Lee J.M."/>
            <person name="Lee H.A."/>
            <person name="Seo E."/>
            <person name="Choi J."/>
            <person name="Cheong K."/>
            <person name="Kim K.T."/>
            <person name="Jung K."/>
            <person name="Lee G.W."/>
            <person name="Oh S.K."/>
            <person name="Bae C."/>
            <person name="Kim S.B."/>
            <person name="Lee H.Y."/>
            <person name="Kim S.Y."/>
            <person name="Kim M.S."/>
            <person name="Kang B.C."/>
            <person name="Jo Y.D."/>
            <person name="Yang H.B."/>
            <person name="Jeong H.J."/>
            <person name="Kang W.H."/>
            <person name="Kwon J.K."/>
            <person name="Shin C."/>
            <person name="Lim J.Y."/>
            <person name="Park J.H."/>
            <person name="Huh J.H."/>
            <person name="Kim J.S."/>
            <person name="Kim B.D."/>
            <person name="Cohen O."/>
            <person name="Paran I."/>
            <person name="Suh M.C."/>
            <person name="Lee S.B."/>
            <person name="Kim Y.K."/>
            <person name="Shin Y."/>
            <person name="Noh S.J."/>
            <person name="Park J."/>
            <person name="Seo Y.S."/>
            <person name="Kwon S.Y."/>
            <person name="Kim H.A."/>
            <person name="Park J.M."/>
            <person name="Kim H.J."/>
            <person name="Choi S.B."/>
            <person name="Bosland P.W."/>
            <person name="Reeves G."/>
            <person name="Jo S.H."/>
            <person name="Lee B.W."/>
            <person name="Cho H.T."/>
            <person name="Choi H.S."/>
            <person name="Lee M.S."/>
            <person name="Yu Y."/>
            <person name="Do Choi Y."/>
            <person name="Park B.S."/>
            <person name="van Deynze A."/>
            <person name="Ashrafi H."/>
            <person name="Hill T."/>
            <person name="Kim W.T."/>
            <person name="Pai H.S."/>
            <person name="Ahn H.K."/>
            <person name="Yeam I."/>
            <person name="Giovannoni J.J."/>
            <person name="Rose J.K."/>
            <person name="Sorensen I."/>
            <person name="Lee S.J."/>
            <person name="Kim R.W."/>
            <person name="Choi I.Y."/>
            <person name="Choi B.S."/>
            <person name="Lim J.S."/>
            <person name="Lee Y.H."/>
            <person name="Choi D."/>
        </authorList>
    </citation>
    <scope>NUCLEOTIDE SEQUENCE [LARGE SCALE GENOMIC DNA]</scope>
    <source>
        <strain evidence="3">cv. CM334</strain>
    </source>
</reference>
<accession>A0A2G2YGR0</accession>
<dbReference type="GO" id="GO:0006355">
    <property type="term" value="P:regulation of DNA-templated transcription"/>
    <property type="evidence" value="ECO:0007669"/>
    <property type="project" value="UniProtKB-ARBA"/>
</dbReference>
<dbReference type="Proteomes" id="UP000222542">
    <property type="component" value="Unassembled WGS sequence"/>
</dbReference>
<name>A0A2G2YGR0_CAPAN</name>
<dbReference type="GO" id="GO:0009739">
    <property type="term" value="P:response to gibberellin"/>
    <property type="evidence" value="ECO:0000318"/>
    <property type="project" value="GO_Central"/>
</dbReference>
<evidence type="ECO:0000256" key="1">
    <source>
        <dbReference type="ARBA" id="ARBA00023125"/>
    </source>
</evidence>
<comment type="caution">
    <text evidence="2">The sequence shown here is derived from an EMBL/GenBank/DDBJ whole genome shotgun (WGS) entry which is preliminary data.</text>
</comment>
<keyword evidence="1" id="KW-0238">DNA-binding</keyword>
<reference evidence="2 3" key="2">
    <citation type="journal article" date="2017" name="Genome Biol.">
        <title>New reference genome sequences of hot pepper reveal the massive evolution of plant disease-resistance genes by retroduplication.</title>
        <authorList>
            <person name="Kim S."/>
            <person name="Park J."/>
            <person name="Yeom S.I."/>
            <person name="Kim Y.M."/>
            <person name="Seo E."/>
            <person name="Kim K.T."/>
            <person name="Kim M.S."/>
            <person name="Lee J.M."/>
            <person name="Cheong K."/>
            <person name="Shin H.S."/>
            <person name="Kim S.B."/>
            <person name="Han K."/>
            <person name="Lee J."/>
            <person name="Park M."/>
            <person name="Lee H.A."/>
            <person name="Lee H.Y."/>
            <person name="Lee Y."/>
            <person name="Oh S."/>
            <person name="Lee J.H."/>
            <person name="Choi E."/>
            <person name="Choi E."/>
            <person name="Lee S.E."/>
            <person name="Jeon J."/>
            <person name="Kim H."/>
            <person name="Choi G."/>
            <person name="Song H."/>
            <person name="Lee J."/>
            <person name="Lee S.C."/>
            <person name="Kwon J.K."/>
            <person name="Lee H.Y."/>
            <person name="Koo N."/>
            <person name="Hong Y."/>
            <person name="Kim R.W."/>
            <person name="Kang W.H."/>
            <person name="Huh J.H."/>
            <person name="Kang B.C."/>
            <person name="Yang T.J."/>
            <person name="Lee Y.H."/>
            <person name="Bennetzen J.L."/>
            <person name="Choi D."/>
        </authorList>
    </citation>
    <scope>NUCLEOTIDE SEQUENCE [LARGE SCALE GENOMIC DNA]</scope>
    <source>
        <strain evidence="3">cv. CM334</strain>
    </source>
</reference>
<dbReference type="InterPro" id="IPR052245">
    <property type="entry name" value="Plant_Stress_Dev_TF"/>
</dbReference>
<sequence>MPGNVLLNSLPTAAPSRNFSGLTADGPLIASAVQFGSGVIECVTHHIGAGWIKWRLDSVVFCDRKIPSNLKVVSPGVGIYGKGDWWSISRKFVLSRTPIQVASLVQKFYTRFNDNNNADKRRSIHDVSSAADITEPSQGQKSDKLKGPCGGQLQCPITNYVTEALYTAMLSLPGPVKTARLMLLKGHQLLTRRNSGLVLLLRAVLECVVEFNLGHLHHLVCNHRLLMALECTFLLSIIGSKDGFTSTMGALVGVFSVDSMQLPSIPDNSGGGTYPVGILAAWMTISLIWKTYSQITY</sequence>